<evidence type="ECO:0000256" key="1">
    <source>
        <dbReference type="SAM" id="MobiDB-lite"/>
    </source>
</evidence>
<feature type="region of interest" description="Disordered" evidence="1">
    <location>
        <begin position="21"/>
        <end position="48"/>
    </location>
</feature>
<dbReference type="RefSeq" id="XP_013405382.1">
    <property type="nucleotide sequence ID" value="XM_013549928.1"/>
</dbReference>
<keyword evidence="2" id="KW-1185">Reference proteome</keyword>
<name>A0A1S3J522_LINAN</name>
<accession>A0A1S3J522</accession>
<gene>
    <name evidence="3 4" type="primary">LOC106170171</name>
</gene>
<protein>
    <submittedName>
        <fullName evidence="3 4">Uncharacterized protein LOC106170171 isoform X1</fullName>
    </submittedName>
</protein>
<reference evidence="3 4" key="1">
    <citation type="submission" date="2025-04" db="UniProtKB">
        <authorList>
            <consortium name="RefSeq"/>
        </authorList>
    </citation>
    <scope>IDENTIFICATION</scope>
    <source>
        <tissue evidence="3 4">Gonads</tissue>
    </source>
</reference>
<organism evidence="2 4">
    <name type="scientific">Lingula anatina</name>
    <name type="common">Brachiopod</name>
    <name type="synonym">Lingula unguis</name>
    <dbReference type="NCBI Taxonomy" id="7574"/>
    <lineage>
        <taxon>Eukaryota</taxon>
        <taxon>Metazoa</taxon>
        <taxon>Spiralia</taxon>
        <taxon>Lophotrochozoa</taxon>
        <taxon>Brachiopoda</taxon>
        <taxon>Linguliformea</taxon>
        <taxon>Lingulata</taxon>
        <taxon>Lingulida</taxon>
        <taxon>Linguloidea</taxon>
        <taxon>Lingulidae</taxon>
        <taxon>Lingula</taxon>
    </lineage>
</organism>
<evidence type="ECO:0000313" key="2">
    <source>
        <dbReference type="Proteomes" id="UP000085678"/>
    </source>
</evidence>
<sequence length="381" mass="41253">MAWYGKDAIVATTSNAYSGTWQPGDQPTLAQTGASSQGLKSWPQSTSEQNIGAIGTGSWIVQQPAQGSAANLLGVPAQNPRFPAPVSGSCASMSTPPIMNTDQLSISSSLMAVPPVQSNDMLKFPQPNISCNTGVPLAPGGGFEKTLTPPSNIYMSETSGGRIVDWQHSIPNVMPWAARAPSSLSYVNIDCESSSLGGRQLQKKRKADDMEFPQPPGKEQATEEKMTARMNELTLDASISPAVQVSETTIMESSTSDEKEKEEQEKMRVEVNISPEVLRSIERDKPLLPRKILEQIMVAELPPSMEMVLWQPPGDFIKKVVRKDIQHRKAANTGRSTFAEGTCPLASEGLPCDFHMADISVQSKGADMLDAEEMENDMDLQ</sequence>
<dbReference type="OrthoDB" id="10022757at2759"/>
<dbReference type="GeneID" id="106170171"/>
<proteinExistence type="predicted"/>
<evidence type="ECO:0000313" key="4">
    <source>
        <dbReference type="RefSeq" id="XP_013405383.1"/>
    </source>
</evidence>
<dbReference type="AlphaFoldDB" id="A0A1S3J522"/>
<dbReference type="RefSeq" id="XP_013405383.1">
    <property type="nucleotide sequence ID" value="XM_013549929.1"/>
</dbReference>
<feature type="region of interest" description="Disordered" evidence="1">
    <location>
        <begin position="197"/>
        <end position="225"/>
    </location>
</feature>
<dbReference type="Proteomes" id="UP000085678">
    <property type="component" value="Unplaced"/>
</dbReference>
<evidence type="ECO:0000313" key="3">
    <source>
        <dbReference type="RefSeq" id="XP_013405382.1"/>
    </source>
</evidence>
<dbReference type="KEGG" id="lak:106170171"/>
<feature type="compositionally biased region" description="Basic and acidic residues" evidence="1">
    <location>
        <begin position="256"/>
        <end position="267"/>
    </location>
</feature>
<feature type="region of interest" description="Disordered" evidence="1">
    <location>
        <begin position="246"/>
        <end position="267"/>
    </location>
</feature>